<dbReference type="Proteomes" id="UP000321440">
    <property type="component" value="Unassembled WGS sequence"/>
</dbReference>
<name>A0A511W334_9BACI</name>
<evidence type="ECO:0000256" key="1">
    <source>
        <dbReference type="SAM" id="Phobius"/>
    </source>
</evidence>
<dbReference type="OrthoDB" id="9834621at2"/>
<protein>
    <submittedName>
        <fullName evidence="2">Uncharacterized protein</fullName>
    </submittedName>
</protein>
<dbReference type="EMBL" id="BJYA01000005">
    <property type="protein sequence ID" value="GEN45489.1"/>
    <property type="molecule type" value="Genomic_DNA"/>
</dbReference>
<feature type="transmembrane region" description="Helical" evidence="1">
    <location>
        <begin position="42"/>
        <end position="67"/>
    </location>
</feature>
<reference evidence="2 3" key="1">
    <citation type="submission" date="2019-07" db="EMBL/GenBank/DDBJ databases">
        <title>Whole genome shotgun sequence of Alkalibacillus haloalkaliphilus NBRC 103110.</title>
        <authorList>
            <person name="Hosoyama A."/>
            <person name="Uohara A."/>
            <person name="Ohji S."/>
            <person name="Ichikawa N."/>
        </authorList>
    </citation>
    <scope>NUCLEOTIDE SEQUENCE [LARGE SCALE GENOMIC DNA]</scope>
    <source>
        <strain evidence="2 3">NBRC 103110</strain>
    </source>
</reference>
<keyword evidence="1" id="KW-0472">Membrane</keyword>
<dbReference type="RefSeq" id="WP_146815464.1">
    <property type="nucleotide sequence ID" value="NZ_BJYA01000005.1"/>
</dbReference>
<dbReference type="AlphaFoldDB" id="A0A511W334"/>
<keyword evidence="3" id="KW-1185">Reference proteome</keyword>
<sequence length="137" mass="15797">MTIKPVKLSQDMFFSTLIVLFALIWSSTSRYSIDLFEPIYQLIPYSILHLVSFILFFALFIIVITLAFMKREEVKGSILFIELITSLKYIGLLVLISILGAFLQWLAPIVIWLSLMTAFRLFRSIQALETIVQNKGE</sequence>
<evidence type="ECO:0000313" key="3">
    <source>
        <dbReference type="Proteomes" id="UP000321440"/>
    </source>
</evidence>
<evidence type="ECO:0000313" key="2">
    <source>
        <dbReference type="EMBL" id="GEN45489.1"/>
    </source>
</evidence>
<comment type="caution">
    <text evidence="2">The sequence shown here is derived from an EMBL/GenBank/DDBJ whole genome shotgun (WGS) entry which is preliminary data.</text>
</comment>
<keyword evidence="1" id="KW-0812">Transmembrane</keyword>
<accession>A0A511W334</accession>
<organism evidence="2 3">
    <name type="scientific">Alkalibacillus haloalkaliphilus</name>
    <dbReference type="NCBI Taxonomy" id="94136"/>
    <lineage>
        <taxon>Bacteria</taxon>
        <taxon>Bacillati</taxon>
        <taxon>Bacillota</taxon>
        <taxon>Bacilli</taxon>
        <taxon>Bacillales</taxon>
        <taxon>Bacillaceae</taxon>
        <taxon>Alkalibacillus</taxon>
    </lineage>
</organism>
<gene>
    <name evidence="2" type="ORF">AHA02nite_12650</name>
</gene>
<proteinExistence type="predicted"/>
<keyword evidence="1" id="KW-1133">Transmembrane helix</keyword>